<dbReference type="PROSITE" id="PS50975">
    <property type="entry name" value="ATP_GRASP"/>
    <property type="match status" value="1"/>
</dbReference>
<dbReference type="InterPro" id="IPR026838">
    <property type="entry name" value="YheC/D"/>
</dbReference>
<name>A0A1H9UMN5_9BACI</name>
<dbReference type="SUPFAM" id="SSF56059">
    <property type="entry name" value="Glutathione synthetase ATP-binding domain-like"/>
    <property type="match status" value="1"/>
</dbReference>
<dbReference type="Proteomes" id="UP000198571">
    <property type="component" value="Unassembled WGS sequence"/>
</dbReference>
<gene>
    <name evidence="3" type="ORF">SAMN05518684_10851</name>
</gene>
<dbReference type="GO" id="GO:0005524">
    <property type="term" value="F:ATP binding"/>
    <property type="evidence" value="ECO:0007669"/>
    <property type="project" value="UniProtKB-UniRule"/>
</dbReference>
<dbReference type="Gene3D" id="3.30.470.20">
    <property type="entry name" value="ATP-grasp fold, B domain"/>
    <property type="match status" value="1"/>
</dbReference>
<feature type="domain" description="ATP-grasp" evidence="2">
    <location>
        <begin position="122"/>
        <end position="356"/>
    </location>
</feature>
<protein>
    <submittedName>
        <fullName evidence="3">YheC/D like ATP-grasp</fullName>
    </submittedName>
</protein>
<dbReference type="Pfam" id="PF14398">
    <property type="entry name" value="ATPgrasp_YheCD"/>
    <property type="match status" value="1"/>
</dbReference>
<keyword evidence="1" id="KW-0547">Nucleotide-binding</keyword>
<sequence length="375" mass="43191">MREGNRIGIILSSAKYKKLRNGDTNMRKAALLYMKAARGRNCSVCFFRLQDLKVGKTSVTCLIKERWRFKLTTVPVPKVIYKRVGHSRKHLPLFKNLKRNGTIVFKYYNNNYKWNVWKIVNNHNTLSKNQPFTKIASVRSVKTMIADYPSVIIKPNRGEAGRGIMKINKAGKGKWALYTKNKNGLWRKRYFTNQLPGILVKRIKKRKYLVQQTIDLATYKGSRFDLRVAVQRNTNNQWQVTSVFGKVAQKGQLLTNMSQGGTSYTLDHILQAHPTLQTEKVKQKVHNLALNLAKHLGHYKPGMHDLGFDIGISKDGKPFLFEANHTNDYPFFSIKNGNLLHKDWYAVYKTPIDLAASLLPGRNSAKRKLFLNRIK</sequence>
<evidence type="ECO:0000313" key="3">
    <source>
        <dbReference type="EMBL" id="SES10715.1"/>
    </source>
</evidence>
<evidence type="ECO:0000256" key="1">
    <source>
        <dbReference type="PROSITE-ProRule" id="PRU00409"/>
    </source>
</evidence>
<dbReference type="EMBL" id="FOGT01000008">
    <property type="protein sequence ID" value="SES10715.1"/>
    <property type="molecule type" value="Genomic_DNA"/>
</dbReference>
<proteinExistence type="predicted"/>
<accession>A0A1H9UMN5</accession>
<keyword evidence="4" id="KW-1185">Reference proteome</keyword>
<reference evidence="4" key="1">
    <citation type="submission" date="2016-10" db="EMBL/GenBank/DDBJ databases">
        <authorList>
            <person name="Varghese N."/>
            <person name="Submissions S."/>
        </authorList>
    </citation>
    <scope>NUCLEOTIDE SEQUENCE [LARGE SCALE GENOMIC DNA]</scope>
    <source>
        <strain evidence="4">S9</strain>
    </source>
</reference>
<organism evidence="3 4">
    <name type="scientific">Salipaludibacillus aurantiacus</name>
    <dbReference type="NCBI Taxonomy" id="1601833"/>
    <lineage>
        <taxon>Bacteria</taxon>
        <taxon>Bacillati</taxon>
        <taxon>Bacillota</taxon>
        <taxon>Bacilli</taxon>
        <taxon>Bacillales</taxon>
        <taxon>Bacillaceae</taxon>
    </lineage>
</organism>
<evidence type="ECO:0000259" key="2">
    <source>
        <dbReference type="PROSITE" id="PS50975"/>
    </source>
</evidence>
<dbReference type="STRING" id="1601833.SAMN05518684_10851"/>
<dbReference type="AlphaFoldDB" id="A0A1H9UMN5"/>
<dbReference type="InterPro" id="IPR011761">
    <property type="entry name" value="ATP-grasp"/>
</dbReference>
<evidence type="ECO:0000313" key="4">
    <source>
        <dbReference type="Proteomes" id="UP000198571"/>
    </source>
</evidence>
<dbReference type="GO" id="GO:0046872">
    <property type="term" value="F:metal ion binding"/>
    <property type="evidence" value="ECO:0007669"/>
    <property type="project" value="InterPro"/>
</dbReference>
<keyword evidence="1" id="KW-0067">ATP-binding</keyword>
<dbReference type="RefSeq" id="WP_093051824.1">
    <property type="nucleotide sequence ID" value="NZ_FOGT01000008.1"/>
</dbReference>
<dbReference type="OrthoDB" id="7869153at2"/>